<dbReference type="Pfam" id="PF00023">
    <property type="entry name" value="Ank"/>
    <property type="match status" value="1"/>
</dbReference>
<keyword evidence="2" id="KW-0040">ANK repeat</keyword>
<comment type="caution">
    <text evidence="3">The sequence shown here is derived from an EMBL/GenBank/DDBJ whole genome shotgun (WGS) entry which is preliminary data.</text>
</comment>
<dbReference type="AlphaFoldDB" id="A0ABD3VWX3"/>
<name>A0ABD3VWX3_SINWO</name>
<evidence type="ECO:0000256" key="2">
    <source>
        <dbReference type="ARBA" id="ARBA00023043"/>
    </source>
</evidence>
<evidence type="ECO:0000313" key="3">
    <source>
        <dbReference type="EMBL" id="KAL3866105.1"/>
    </source>
</evidence>
<sequence>MLSLNFSGLKTLLSTTKKKYGFTPLHIATDRSHASVVEKLCQHRDIRIHLADKIGGIPLHIASANGDKLIMKPLLSFQSDRRCVTENLATSLHLVKNAGVAAMLLSKDNSIINLTNTDREAPLLVTNEKGRHILKVFKKCT</sequence>
<dbReference type="InterPro" id="IPR036770">
    <property type="entry name" value="Ankyrin_rpt-contain_sf"/>
</dbReference>
<keyword evidence="4" id="KW-1185">Reference proteome</keyword>
<dbReference type="Proteomes" id="UP001634394">
    <property type="component" value="Unassembled WGS sequence"/>
</dbReference>
<evidence type="ECO:0000256" key="1">
    <source>
        <dbReference type="ARBA" id="ARBA00022737"/>
    </source>
</evidence>
<accession>A0ABD3VWX3</accession>
<gene>
    <name evidence="3" type="ORF">ACJMK2_043438</name>
</gene>
<evidence type="ECO:0000313" key="4">
    <source>
        <dbReference type="Proteomes" id="UP001634394"/>
    </source>
</evidence>
<keyword evidence="1" id="KW-0677">Repeat</keyword>
<dbReference type="Gene3D" id="1.25.40.20">
    <property type="entry name" value="Ankyrin repeat-containing domain"/>
    <property type="match status" value="1"/>
</dbReference>
<dbReference type="PANTHER" id="PTHR24198:SF165">
    <property type="entry name" value="ANKYRIN REPEAT-CONTAINING PROTEIN-RELATED"/>
    <property type="match status" value="1"/>
</dbReference>
<proteinExistence type="predicted"/>
<dbReference type="PANTHER" id="PTHR24198">
    <property type="entry name" value="ANKYRIN REPEAT AND PROTEIN KINASE DOMAIN-CONTAINING PROTEIN"/>
    <property type="match status" value="1"/>
</dbReference>
<organism evidence="3 4">
    <name type="scientific">Sinanodonta woodiana</name>
    <name type="common">Chinese pond mussel</name>
    <name type="synonym">Anodonta woodiana</name>
    <dbReference type="NCBI Taxonomy" id="1069815"/>
    <lineage>
        <taxon>Eukaryota</taxon>
        <taxon>Metazoa</taxon>
        <taxon>Spiralia</taxon>
        <taxon>Lophotrochozoa</taxon>
        <taxon>Mollusca</taxon>
        <taxon>Bivalvia</taxon>
        <taxon>Autobranchia</taxon>
        <taxon>Heteroconchia</taxon>
        <taxon>Palaeoheterodonta</taxon>
        <taxon>Unionida</taxon>
        <taxon>Unionoidea</taxon>
        <taxon>Unionidae</taxon>
        <taxon>Unioninae</taxon>
        <taxon>Sinanodonta</taxon>
    </lineage>
</organism>
<protein>
    <submittedName>
        <fullName evidence="3">Uncharacterized protein</fullName>
    </submittedName>
</protein>
<dbReference type="EMBL" id="JBJQND010000009">
    <property type="protein sequence ID" value="KAL3866105.1"/>
    <property type="molecule type" value="Genomic_DNA"/>
</dbReference>
<dbReference type="SUPFAM" id="SSF48403">
    <property type="entry name" value="Ankyrin repeat"/>
    <property type="match status" value="1"/>
</dbReference>
<reference evidence="3 4" key="1">
    <citation type="submission" date="2024-11" db="EMBL/GenBank/DDBJ databases">
        <title>Chromosome-level genome assembly of the freshwater bivalve Anodonta woodiana.</title>
        <authorList>
            <person name="Chen X."/>
        </authorList>
    </citation>
    <scope>NUCLEOTIDE SEQUENCE [LARGE SCALE GENOMIC DNA]</scope>
    <source>
        <strain evidence="3">MN2024</strain>
        <tissue evidence="3">Gills</tissue>
    </source>
</reference>
<dbReference type="SMART" id="SM00248">
    <property type="entry name" value="ANK"/>
    <property type="match status" value="2"/>
</dbReference>
<dbReference type="InterPro" id="IPR002110">
    <property type="entry name" value="Ankyrin_rpt"/>
</dbReference>